<dbReference type="GO" id="GO:0005634">
    <property type="term" value="C:nucleus"/>
    <property type="evidence" value="ECO:0007669"/>
    <property type="project" value="UniProtKB-SubCell"/>
</dbReference>
<dbReference type="Proteomes" id="UP000703661">
    <property type="component" value="Unassembled WGS sequence"/>
</dbReference>
<comment type="subcellular location">
    <subcellularLocation>
        <location evidence="1">Nucleus</location>
    </subcellularLocation>
</comment>
<evidence type="ECO:0000313" key="4">
    <source>
        <dbReference type="EMBL" id="KAF9993194.1"/>
    </source>
</evidence>
<evidence type="ECO:0000256" key="2">
    <source>
        <dbReference type="ARBA" id="ARBA00023242"/>
    </source>
</evidence>
<evidence type="ECO:0000256" key="1">
    <source>
        <dbReference type="ARBA" id="ARBA00004123"/>
    </source>
</evidence>
<protein>
    <recommendedName>
        <fullName evidence="3">Chromo domain-containing protein</fullName>
    </recommendedName>
</protein>
<dbReference type="PROSITE" id="PS50013">
    <property type="entry name" value="CHROMO_2"/>
    <property type="match status" value="1"/>
</dbReference>
<dbReference type="InterPro" id="IPR023780">
    <property type="entry name" value="Chromo_domain"/>
</dbReference>
<dbReference type="Pfam" id="PF00385">
    <property type="entry name" value="Chromo"/>
    <property type="match status" value="1"/>
</dbReference>
<feature type="non-terminal residue" evidence="4">
    <location>
        <position position="1"/>
    </location>
</feature>
<dbReference type="PANTHER" id="PTHR22812">
    <property type="entry name" value="CHROMOBOX PROTEIN"/>
    <property type="match status" value="1"/>
</dbReference>
<keyword evidence="5" id="KW-1185">Reference proteome</keyword>
<dbReference type="InterPro" id="IPR000953">
    <property type="entry name" value="Chromo/chromo_shadow_dom"/>
</dbReference>
<dbReference type="SUPFAM" id="SSF54160">
    <property type="entry name" value="Chromo domain-like"/>
    <property type="match status" value="1"/>
</dbReference>
<proteinExistence type="predicted"/>
<dbReference type="SMART" id="SM00298">
    <property type="entry name" value="CHROMO"/>
    <property type="match status" value="1"/>
</dbReference>
<organism evidence="4 5">
    <name type="scientific">Entomortierella chlamydospora</name>
    <dbReference type="NCBI Taxonomy" id="101097"/>
    <lineage>
        <taxon>Eukaryota</taxon>
        <taxon>Fungi</taxon>
        <taxon>Fungi incertae sedis</taxon>
        <taxon>Mucoromycota</taxon>
        <taxon>Mortierellomycotina</taxon>
        <taxon>Mortierellomycetes</taxon>
        <taxon>Mortierellales</taxon>
        <taxon>Mortierellaceae</taxon>
        <taxon>Entomortierella</taxon>
    </lineage>
</organism>
<dbReference type="InterPro" id="IPR016197">
    <property type="entry name" value="Chromo-like_dom_sf"/>
</dbReference>
<sequence length="81" mass="9417">PPSDLEPLLDEAQEYYQEEYEVEKILRHKKLEDGSIRFFVKWVGTVGFPTSKGTWQTESDLENAPERVQEYWASKSKSGHA</sequence>
<keyword evidence="2" id="KW-0539">Nucleus</keyword>
<evidence type="ECO:0000259" key="3">
    <source>
        <dbReference type="PROSITE" id="PS50013"/>
    </source>
</evidence>
<dbReference type="EMBL" id="JAAAID010004406">
    <property type="protein sequence ID" value="KAF9993194.1"/>
    <property type="molecule type" value="Genomic_DNA"/>
</dbReference>
<name>A0A9P6SRD2_9FUNG</name>
<comment type="caution">
    <text evidence="4">The sequence shown here is derived from an EMBL/GenBank/DDBJ whole genome shotgun (WGS) entry which is preliminary data.</text>
</comment>
<feature type="domain" description="Chromo" evidence="3">
    <location>
        <begin position="20"/>
        <end position="71"/>
    </location>
</feature>
<evidence type="ECO:0000313" key="5">
    <source>
        <dbReference type="Proteomes" id="UP000703661"/>
    </source>
</evidence>
<dbReference type="Gene3D" id="2.40.50.40">
    <property type="match status" value="1"/>
</dbReference>
<reference evidence="4" key="1">
    <citation type="journal article" date="2020" name="Fungal Divers.">
        <title>Resolving the Mortierellaceae phylogeny through synthesis of multi-gene phylogenetics and phylogenomics.</title>
        <authorList>
            <person name="Vandepol N."/>
            <person name="Liber J."/>
            <person name="Desiro A."/>
            <person name="Na H."/>
            <person name="Kennedy M."/>
            <person name="Barry K."/>
            <person name="Grigoriev I.V."/>
            <person name="Miller A.N."/>
            <person name="O'Donnell K."/>
            <person name="Stajich J.E."/>
            <person name="Bonito G."/>
        </authorList>
    </citation>
    <scope>NUCLEOTIDE SEQUENCE</scope>
    <source>
        <strain evidence="4">NRRL 2769</strain>
    </source>
</reference>
<gene>
    <name evidence="4" type="ORF">BGZ80_008244</name>
</gene>
<accession>A0A9P6SRD2</accession>
<dbReference type="AlphaFoldDB" id="A0A9P6SRD2"/>
<dbReference type="InterPro" id="IPR051219">
    <property type="entry name" value="Heterochromatin_chromo-domain"/>
</dbReference>